<keyword evidence="2" id="KW-0732">Signal</keyword>
<organism evidence="4 5">
    <name type="scientific">Microbacterium schleiferi</name>
    <dbReference type="NCBI Taxonomy" id="69362"/>
    <lineage>
        <taxon>Bacteria</taxon>
        <taxon>Bacillati</taxon>
        <taxon>Actinomycetota</taxon>
        <taxon>Actinomycetes</taxon>
        <taxon>Micrococcales</taxon>
        <taxon>Microbacteriaceae</taxon>
        <taxon>Microbacterium</taxon>
    </lineage>
</organism>
<dbReference type="InterPro" id="IPR036249">
    <property type="entry name" value="Thioredoxin-like_sf"/>
</dbReference>
<feature type="compositionally biased region" description="Low complexity" evidence="1">
    <location>
        <begin position="29"/>
        <end position="38"/>
    </location>
</feature>
<name>A0A7S8MZ82_9MICO</name>
<reference evidence="4 5" key="1">
    <citation type="submission" date="2020-11" db="EMBL/GenBank/DDBJ databases">
        <title>Amino acid is mineralized and recycled by bacteria in oceanic microbiome.</title>
        <authorList>
            <person name="Zheng L.Y."/>
        </authorList>
    </citation>
    <scope>NUCLEOTIDE SEQUENCE [LARGE SCALE GENOMIC DNA]</scope>
    <source>
        <strain evidence="4 5">A32-1</strain>
    </source>
</reference>
<dbReference type="AlphaFoldDB" id="A0A7S8MZ82"/>
<feature type="signal peptide" evidence="2">
    <location>
        <begin position="1"/>
        <end position="23"/>
    </location>
</feature>
<feature type="domain" description="Thioredoxin" evidence="3">
    <location>
        <begin position="49"/>
        <end position="168"/>
    </location>
</feature>
<dbReference type="PROSITE" id="PS51352">
    <property type="entry name" value="THIOREDOXIN_2"/>
    <property type="match status" value="1"/>
</dbReference>
<evidence type="ECO:0000256" key="2">
    <source>
        <dbReference type="SAM" id="SignalP"/>
    </source>
</evidence>
<dbReference type="Proteomes" id="UP000594480">
    <property type="component" value="Chromosome"/>
</dbReference>
<protein>
    <submittedName>
        <fullName evidence="4">Thioredoxin family protein</fullName>
    </submittedName>
</protein>
<feature type="region of interest" description="Disordered" evidence="1">
    <location>
        <begin position="29"/>
        <end position="50"/>
    </location>
</feature>
<sequence length="168" mass="17522">MRRSPATAAALVLIAGLGLTACATPATDAAATPASTPADVMTGGATDDMATSEPMDDMSADAMAAGAYLTLDEYQNQMADRAGTTVVYFFHADWCPSCRATEDSLTTAGVPDGLTVVKIDYDTATDLKREYGITQQHTFVQVDEDSAQLAKWTGSVTGDDIKAQAIEG</sequence>
<dbReference type="PROSITE" id="PS51257">
    <property type="entry name" value="PROKAR_LIPOPROTEIN"/>
    <property type="match status" value="1"/>
</dbReference>
<evidence type="ECO:0000256" key="1">
    <source>
        <dbReference type="SAM" id="MobiDB-lite"/>
    </source>
</evidence>
<evidence type="ECO:0000259" key="3">
    <source>
        <dbReference type="PROSITE" id="PS51352"/>
    </source>
</evidence>
<dbReference type="Gene3D" id="3.40.30.10">
    <property type="entry name" value="Glutaredoxin"/>
    <property type="match status" value="1"/>
</dbReference>
<dbReference type="CDD" id="cd02947">
    <property type="entry name" value="TRX_family"/>
    <property type="match status" value="1"/>
</dbReference>
<dbReference type="InterPro" id="IPR013766">
    <property type="entry name" value="Thioredoxin_domain"/>
</dbReference>
<dbReference type="RefSeq" id="WP_195693400.1">
    <property type="nucleotide sequence ID" value="NZ_CP064760.1"/>
</dbReference>
<dbReference type="SUPFAM" id="SSF52833">
    <property type="entry name" value="Thioredoxin-like"/>
    <property type="match status" value="1"/>
</dbReference>
<dbReference type="KEGG" id="msf:IT882_04810"/>
<proteinExistence type="predicted"/>
<evidence type="ECO:0000313" key="4">
    <source>
        <dbReference type="EMBL" id="QPE05383.1"/>
    </source>
</evidence>
<feature type="chain" id="PRO_5039433911" evidence="2">
    <location>
        <begin position="24"/>
        <end position="168"/>
    </location>
</feature>
<dbReference type="EMBL" id="CP064760">
    <property type="protein sequence ID" value="QPE05383.1"/>
    <property type="molecule type" value="Genomic_DNA"/>
</dbReference>
<gene>
    <name evidence="4" type="ORF">IT882_04810</name>
</gene>
<accession>A0A7S8MZ82</accession>
<keyword evidence="5" id="KW-1185">Reference proteome</keyword>
<evidence type="ECO:0000313" key="5">
    <source>
        <dbReference type="Proteomes" id="UP000594480"/>
    </source>
</evidence>
<dbReference type="Pfam" id="PF00085">
    <property type="entry name" value="Thioredoxin"/>
    <property type="match status" value="1"/>
</dbReference>